<dbReference type="GO" id="GO:0006089">
    <property type="term" value="P:lactate metabolic process"/>
    <property type="evidence" value="ECO:0007669"/>
    <property type="project" value="UniProtKB-UniRule"/>
</dbReference>
<comment type="similarity">
    <text evidence="1">Belongs to the LutC/YkgG family.</text>
</comment>
<feature type="domain" description="LUD" evidence="2">
    <location>
        <begin position="60"/>
        <end position="237"/>
    </location>
</feature>
<comment type="function">
    <text evidence="1">Is involved in L-lactate degradation and allows cells to grow with lactate as the sole carbon source.</text>
</comment>
<dbReference type="Pfam" id="PF02589">
    <property type="entry name" value="LUD_dom"/>
    <property type="match status" value="1"/>
</dbReference>
<dbReference type="PANTHER" id="PTHR43682:SF1">
    <property type="entry name" value="LACTATE UTILIZATION PROTEIN C"/>
    <property type="match status" value="1"/>
</dbReference>
<name>A0A1H3V043_9BACI</name>
<reference evidence="4" key="1">
    <citation type="submission" date="2016-10" db="EMBL/GenBank/DDBJ databases">
        <authorList>
            <person name="Varghese N."/>
            <person name="Submissions S."/>
        </authorList>
    </citation>
    <scope>NUCLEOTIDE SEQUENCE [LARGE SCALE GENOMIC DNA]</scope>
    <source>
        <strain evidence="4">SP</strain>
    </source>
</reference>
<organism evidence="3 4">
    <name type="scientific">Evansella caseinilytica</name>
    <dbReference type="NCBI Taxonomy" id="1503961"/>
    <lineage>
        <taxon>Bacteria</taxon>
        <taxon>Bacillati</taxon>
        <taxon>Bacillota</taxon>
        <taxon>Bacilli</taxon>
        <taxon>Bacillales</taxon>
        <taxon>Bacillaceae</taxon>
        <taxon>Evansella</taxon>
    </lineage>
</organism>
<dbReference type="AlphaFoldDB" id="A0A1H3V043"/>
<evidence type="ECO:0000256" key="1">
    <source>
        <dbReference type="HAMAP-Rule" id="MF_02104"/>
    </source>
</evidence>
<dbReference type="HAMAP" id="MF_02104">
    <property type="entry name" value="LutC"/>
    <property type="match status" value="1"/>
</dbReference>
<accession>A0A1H3V043</accession>
<sequence length="240" mass="26405">MIKGTVTNKDSFLNHVAKSLGRPRTSTRIEKPVWKYSPQQEVFKGYSQDELVKVLKLQGERIHTDVIETLVKDLPRALENVVMGYGGDSVVTWADPRFEEFGLTMLLNEGLPSKQVDVHVWDTELGDKNTEIAERANVGITFSDTTLAESGTVVLFNGKGKGRAVSLLPATYIAIIPKSTIVPRMTQVAEKVHRDNQNGEQVASCVNFISGPSNSADIEMNLIVGVHGPIKATYIIVNDK</sequence>
<dbReference type="Proteomes" id="UP000198935">
    <property type="component" value="Unassembled WGS sequence"/>
</dbReference>
<evidence type="ECO:0000259" key="2">
    <source>
        <dbReference type="Pfam" id="PF02589"/>
    </source>
</evidence>
<dbReference type="InterPro" id="IPR024185">
    <property type="entry name" value="FTHF_cligase-like_sf"/>
</dbReference>
<protein>
    <recommendedName>
        <fullName evidence="1">Lactate utilization protein C</fullName>
    </recommendedName>
</protein>
<dbReference type="InterPro" id="IPR037171">
    <property type="entry name" value="NagB/RpiA_transferase-like"/>
</dbReference>
<proteinExistence type="inferred from homology"/>
<dbReference type="SUPFAM" id="SSF100950">
    <property type="entry name" value="NagB/RpiA/CoA transferase-like"/>
    <property type="match status" value="1"/>
</dbReference>
<dbReference type="STRING" id="1503961.SAMN05421736_13020"/>
<evidence type="ECO:0000313" key="4">
    <source>
        <dbReference type="Proteomes" id="UP000198935"/>
    </source>
</evidence>
<gene>
    <name evidence="1" type="primary">lutC</name>
    <name evidence="3" type="ORF">SAMN05421736_13020</name>
</gene>
<dbReference type="InterPro" id="IPR022823">
    <property type="entry name" value="LutC"/>
</dbReference>
<keyword evidence="4" id="KW-1185">Reference proteome</keyword>
<dbReference type="EMBL" id="FNPI01000030">
    <property type="protein sequence ID" value="SDZ67601.1"/>
    <property type="molecule type" value="Genomic_DNA"/>
</dbReference>
<evidence type="ECO:0000313" key="3">
    <source>
        <dbReference type="EMBL" id="SDZ67601.1"/>
    </source>
</evidence>
<dbReference type="InterPro" id="IPR003741">
    <property type="entry name" value="LUD_dom"/>
</dbReference>
<dbReference type="OrthoDB" id="9794157at2"/>
<dbReference type="PANTHER" id="PTHR43682">
    <property type="entry name" value="LACTATE UTILIZATION PROTEIN C"/>
    <property type="match status" value="1"/>
</dbReference>
<dbReference type="Gene3D" id="3.40.50.10420">
    <property type="entry name" value="NagB/RpiA/CoA transferase-like"/>
    <property type="match status" value="1"/>
</dbReference>